<dbReference type="Proteomes" id="UP000607559">
    <property type="component" value="Unassembled WGS sequence"/>
</dbReference>
<protein>
    <submittedName>
        <fullName evidence="1">Uncharacterized protein</fullName>
    </submittedName>
</protein>
<comment type="caution">
    <text evidence="1">The sequence shown here is derived from an EMBL/GenBank/DDBJ whole genome shotgun (WGS) entry which is preliminary data.</text>
</comment>
<dbReference type="AlphaFoldDB" id="A0A8J2XU31"/>
<sequence>MPIYTLTNWDEVLPAFDRALEEVNKRIRGSKEATLEFLKEAGLLDETDDVQEKEDKKEE</sequence>
<dbReference type="EMBL" id="BMJC01000004">
    <property type="protein sequence ID" value="GGB08950.1"/>
    <property type="molecule type" value="Genomic_DNA"/>
</dbReference>
<reference evidence="1" key="1">
    <citation type="journal article" date="2014" name="Int. J. Syst. Evol. Microbiol.">
        <title>Complete genome sequence of Corynebacterium casei LMG S-19264T (=DSM 44701T), isolated from a smear-ripened cheese.</title>
        <authorList>
            <consortium name="US DOE Joint Genome Institute (JGI-PGF)"/>
            <person name="Walter F."/>
            <person name="Albersmeier A."/>
            <person name="Kalinowski J."/>
            <person name="Ruckert C."/>
        </authorList>
    </citation>
    <scope>NUCLEOTIDE SEQUENCE</scope>
    <source>
        <strain evidence="1">CGMCC 1.15448</strain>
    </source>
</reference>
<evidence type="ECO:0000313" key="1">
    <source>
        <dbReference type="EMBL" id="GGB08950.1"/>
    </source>
</evidence>
<gene>
    <name evidence="1" type="ORF">GCM10011511_35600</name>
</gene>
<accession>A0A8J2XU31</accession>
<dbReference type="RefSeq" id="WP_188934163.1">
    <property type="nucleotide sequence ID" value="NZ_BMJC01000004.1"/>
</dbReference>
<reference evidence="1" key="2">
    <citation type="submission" date="2020-09" db="EMBL/GenBank/DDBJ databases">
        <authorList>
            <person name="Sun Q."/>
            <person name="Zhou Y."/>
        </authorList>
    </citation>
    <scope>NUCLEOTIDE SEQUENCE</scope>
    <source>
        <strain evidence="1">CGMCC 1.15448</strain>
    </source>
</reference>
<keyword evidence="2" id="KW-1185">Reference proteome</keyword>
<evidence type="ECO:0000313" key="2">
    <source>
        <dbReference type="Proteomes" id="UP000607559"/>
    </source>
</evidence>
<name>A0A8J2XU31_9BACT</name>
<proteinExistence type="predicted"/>
<organism evidence="1 2">
    <name type="scientific">Puia dinghuensis</name>
    <dbReference type="NCBI Taxonomy" id="1792502"/>
    <lineage>
        <taxon>Bacteria</taxon>
        <taxon>Pseudomonadati</taxon>
        <taxon>Bacteroidota</taxon>
        <taxon>Chitinophagia</taxon>
        <taxon>Chitinophagales</taxon>
        <taxon>Chitinophagaceae</taxon>
        <taxon>Puia</taxon>
    </lineage>
</organism>